<proteinExistence type="predicted"/>
<reference evidence="1" key="2">
    <citation type="submission" date="2020-09" db="EMBL/GenBank/DDBJ databases">
        <authorList>
            <person name="Sun Q."/>
            <person name="Zhou Y."/>
        </authorList>
    </citation>
    <scope>NUCLEOTIDE SEQUENCE</scope>
    <source>
        <strain evidence="1">CGMCC 4.7278</strain>
    </source>
</reference>
<comment type="caution">
    <text evidence="1">The sequence shown here is derived from an EMBL/GenBank/DDBJ whole genome shotgun (WGS) entry which is preliminary data.</text>
</comment>
<keyword evidence="2" id="KW-1185">Reference proteome</keyword>
<sequence>MQNRTTLSVAAPRIAAHTDELDQCLCLRVVGHIDDHRIWSNTVSRLLDCAHRRWHDRDDVADHPALQRWSRVQAANPSPDQPSLRAVFALPAAGQRIDTGDALADFATAIMLLSSCPATATPCADTQQPPESIDFAVYAYRDDDLPLAETLITTSLAACGIVLARTCVAVLPSRRVPAAMPAAEPVPAYERLRAGSPAA</sequence>
<dbReference type="EMBL" id="BMMW01000001">
    <property type="protein sequence ID" value="GGK37960.1"/>
    <property type="molecule type" value="Genomic_DNA"/>
</dbReference>
<evidence type="ECO:0000313" key="1">
    <source>
        <dbReference type="EMBL" id="GGK37960.1"/>
    </source>
</evidence>
<dbReference type="RefSeq" id="WP_188827223.1">
    <property type="nucleotide sequence ID" value="NZ_BMMW01000001.1"/>
</dbReference>
<organism evidence="1 2">
    <name type="scientific">Nocardia camponoti</name>
    <dbReference type="NCBI Taxonomy" id="1616106"/>
    <lineage>
        <taxon>Bacteria</taxon>
        <taxon>Bacillati</taxon>
        <taxon>Actinomycetota</taxon>
        <taxon>Actinomycetes</taxon>
        <taxon>Mycobacteriales</taxon>
        <taxon>Nocardiaceae</taxon>
        <taxon>Nocardia</taxon>
    </lineage>
</organism>
<dbReference type="AlphaFoldDB" id="A0A917Q9C3"/>
<name>A0A917Q9C3_9NOCA</name>
<dbReference type="Proteomes" id="UP000612956">
    <property type="component" value="Unassembled WGS sequence"/>
</dbReference>
<evidence type="ECO:0000313" key="2">
    <source>
        <dbReference type="Proteomes" id="UP000612956"/>
    </source>
</evidence>
<reference evidence="1" key="1">
    <citation type="journal article" date="2014" name="Int. J. Syst. Evol. Microbiol.">
        <title>Complete genome sequence of Corynebacterium casei LMG S-19264T (=DSM 44701T), isolated from a smear-ripened cheese.</title>
        <authorList>
            <consortium name="US DOE Joint Genome Institute (JGI-PGF)"/>
            <person name="Walter F."/>
            <person name="Albersmeier A."/>
            <person name="Kalinowski J."/>
            <person name="Ruckert C."/>
        </authorList>
    </citation>
    <scope>NUCLEOTIDE SEQUENCE</scope>
    <source>
        <strain evidence="1">CGMCC 4.7278</strain>
    </source>
</reference>
<gene>
    <name evidence="1" type="ORF">GCM10011591_06940</name>
</gene>
<protein>
    <submittedName>
        <fullName evidence="1">Uncharacterized protein</fullName>
    </submittedName>
</protein>
<accession>A0A917Q9C3</accession>